<feature type="compositionally biased region" description="Low complexity" evidence="4">
    <location>
        <begin position="239"/>
        <end position="250"/>
    </location>
</feature>
<dbReference type="InterPro" id="IPR011990">
    <property type="entry name" value="TPR-like_helical_dom_sf"/>
</dbReference>
<name>A0A0D2VIU0_CAPO3</name>
<keyword evidence="1" id="KW-0677">Repeat</keyword>
<dbReference type="InParanoid" id="A0A0D2VIU0"/>
<proteinExistence type="predicted"/>
<dbReference type="Gene3D" id="1.25.40.10">
    <property type="entry name" value="Tetratricopeptide repeat domain"/>
    <property type="match status" value="2"/>
</dbReference>
<feature type="repeat" description="TPR" evidence="3">
    <location>
        <begin position="413"/>
        <end position="446"/>
    </location>
</feature>
<keyword evidence="2 3" id="KW-0802">TPR repeat</keyword>
<dbReference type="EMBL" id="KE346361">
    <property type="protein sequence ID" value="KJE89902.1"/>
    <property type="molecule type" value="Genomic_DNA"/>
</dbReference>
<dbReference type="RefSeq" id="XP_004349827.2">
    <property type="nucleotide sequence ID" value="XM_004349777.2"/>
</dbReference>
<dbReference type="STRING" id="595528.A0A0D2VIU0"/>
<feature type="region of interest" description="Disordered" evidence="4">
    <location>
        <begin position="1"/>
        <end position="21"/>
    </location>
</feature>
<dbReference type="PROSITE" id="PS50005">
    <property type="entry name" value="TPR"/>
    <property type="match status" value="2"/>
</dbReference>
<dbReference type="PANTHER" id="PTHR12558">
    <property type="entry name" value="CELL DIVISION CYCLE 16,23,27"/>
    <property type="match status" value="1"/>
</dbReference>
<evidence type="ECO:0000256" key="4">
    <source>
        <dbReference type="SAM" id="MobiDB-lite"/>
    </source>
</evidence>
<organism evidence="5 6">
    <name type="scientific">Capsaspora owczarzaki (strain ATCC 30864)</name>
    <dbReference type="NCBI Taxonomy" id="595528"/>
    <lineage>
        <taxon>Eukaryota</taxon>
        <taxon>Filasterea</taxon>
        <taxon>Capsaspora</taxon>
    </lineage>
</organism>
<evidence type="ECO:0000313" key="6">
    <source>
        <dbReference type="Proteomes" id="UP000008743"/>
    </source>
</evidence>
<accession>A0A0D2VIU0</accession>
<evidence type="ECO:0000256" key="3">
    <source>
        <dbReference type="PROSITE-ProRule" id="PRU00339"/>
    </source>
</evidence>
<gene>
    <name evidence="5" type="ORF">CAOG_001307</name>
</gene>
<dbReference type="GO" id="GO:0045842">
    <property type="term" value="P:positive regulation of mitotic metaphase/anaphase transition"/>
    <property type="evidence" value="ECO:0007669"/>
    <property type="project" value="TreeGrafter"/>
</dbReference>
<feature type="repeat" description="TPR" evidence="3">
    <location>
        <begin position="670"/>
        <end position="703"/>
    </location>
</feature>
<dbReference type="OrthoDB" id="308440at2759"/>
<dbReference type="PhylomeDB" id="A0A0D2VIU0"/>
<sequence>MATLTSSSSAQGPLPSLSCHDMNRRHTLQQLRRIWRDEMFDSTLALAELLVTYLQSKPDPGYKDVEAEALAIRQPRNKLRDALALESAGTYRPPGNDHFRMATVELSFWIAKCEDKLHKPEDVISTLTKVPISERTPAICELLGRALTTTSKKNDAIIQFKAAVHARPLAVASIRGLVHYKVPEAEIFDMMLLDRQKQFVRQDMNVSRPSIADLPSSALRNRDSEGYSLPAVPTEGQTRPAAGAASGPRPTETPTLLARNVKRVAATAAAAKDAEGDGREEDLDETPRRSLRSRGTAGPSAANPLFTPDPVARTTGAKEPAARQAGPALTTAEQTAKLTTAFGALSFAPRLTRREDAMDKVSGYAPYERLPEMEHFLWITQWIEVWSWMSARHFLRAEHLLVVYLNEGFAGSTMLLQTLGNCHMQLGHYRDAQICFEQATKQEPAALQHVHQLAQLLVRQCRVVALNKLAMDALNSSRYRPEGYLCLARYHEAMIVIASDKALESIVQVSGGSIESRYHSIESLLSHVLAISPGSPEALLFRANVQRKQGRNNDALKSMATLYASPNIGVFRTTIDLYLMANRMQEAMNFAREALRTMEFNACTLALVGYVFMHTREGRDKARLTLEKALTLDPRCMDAISTLIQLLVFEEKYTEAVETLKMYRQYNPDIEMLIMTGEVYAQAKMYAQALETFEAAMDIEKSVRVARCMQVVHNAIYGEPGEEEFDEEYVPEQDDDLED</sequence>
<dbReference type="SUPFAM" id="SSF48452">
    <property type="entry name" value="TPR-like"/>
    <property type="match status" value="1"/>
</dbReference>
<dbReference type="PANTHER" id="PTHR12558:SF36">
    <property type="entry name" value="ANAPHASE-PROMOTING COMPLEX SUBUNIT 7"/>
    <property type="match status" value="1"/>
</dbReference>
<keyword evidence="6" id="KW-1185">Reference proteome</keyword>
<dbReference type="GO" id="GO:0051301">
    <property type="term" value="P:cell division"/>
    <property type="evidence" value="ECO:0007669"/>
    <property type="project" value="TreeGrafter"/>
</dbReference>
<dbReference type="eggNOG" id="KOG1174">
    <property type="taxonomic scope" value="Eukaryota"/>
</dbReference>
<evidence type="ECO:0000256" key="2">
    <source>
        <dbReference type="ARBA" id="ARBA00022803"/>
    </source>
</evidence>
<dbReference type="AlphaFoldDB" id="A0A0D2VIU0"/>
<feature type="region of interest" description="Disordered" evidence="4">
    <location>
        <begin position="211"/>
        <end position="329"/>
    </location>
</feature>
<reference evidence="6" key="1">
    <citation type="submission" date="2011-02" db="EMBL/GenBank/DDBJ databases">
        <title>The Genome Sequence of Capsaspora owczarzaki ATCC 30864.</title>
        <authorList>
            <person name="Russ C."/>
            <person name="Cuomo C."/>
            <person name="Burger G."/>
            <person name="Gray M.W."/>
            <person name="Holland P.W.H."/>
            <person name="King N."/>
            <person name="Lang F.B.F."/>
            <person name="Roger A.J."/>
            <person name="Ruiz-Trillo I."/>
            <person name="Young S.K."/>
            <person name="Zeng Q."/>
            <person name="Gargeya S."/>
            <person name="Alvarado L."/>
            <person name="Berlin A."/>
            <person name="Chapman S.B."/>
            <person name="Chen Z."/>
            <person name="Freedman E."/>
            <person name="Gellesch M."/>
            <person name="Goldberg J."/>
            <person name="Griggs A."/>
            <person name="Gujja S."/>
            <person name="Heilman E."/>
            <person name="Heiman D."/>
            <person name="Howarth C."/>
            <person name="Mehta T."/>
            <person name="Neiman D."/>
            <person name="Pearson M."/>
            <person name="Roberts A."/>
            <person name="Saif S."/>
            <person name="Shea T."/>
            <person name="Shenoy N."/>
            <person name="Sisk P."/>
            <person name="Stolte C."/>
            <person name="Sykes S."/>
            <person name="White J."/>
            <person name="Yandava C."/>
            <person name="Haas B."/>
            <person name="Nusbaum C."/>
            <person name="Birren B."/>
        </authorList>
    </citation>
    <scope>NUCLEOTIDE SEQUENCE</scope>
    <source>
        <strain evidence="6">ATCC 30864</strain>
    </source>
</reference>
<evidence type="ECO:0000313" key="5">
    <source>
        <dbReference type="EMBL" id="KJE89902.1"/>
    </source>
</evidence>
<dbReference type="SMART" id="SM00028">
    <property type="entry name" value="TPR"/>
    <property type="match status" value="4"/>
</dbReference>
<dbReference type="InterPro" id="IPR019734">
    <property type="entry name" value="TPR_rpt"/>
</dbReference>
<feature type="compositionally biased region" description="Polar residues" evidence="4">
    <location>
        <begin position="1"/>
        <end position="11"/>
    </location>
</feature>
<dbReference type="Proteomes" id="UP000008743">
    <property type="component" value="Unassembled WGS sequence"/>
</dbReference>
<dbReference type="GO" id="GO:0016567">
    <property type="term" value="P:protein ubiquitination"/>
    <property type="evidence" value="ECO:0007669"/>
    <property type="project" value="TreeGrafter"/>
</dbReference>
<dbReference type="Pfam" id="PF07719">
    <property type="entry name" value="TPR_2"/>
    <property type="match status" value="1"/>
</dbReference>
<evidence type="ECO:0000256" key="1">
    <source>
        <dbReference type="ARBA" id="ARBA00022737"/>
    </source>
</evidence>
<protein>
    <submittedName>
        <fullName evidence="5">Uncharacterized protein</fullName>
    </submittedName>
</protein>
<dbReference type="InterPro" id="IPR013105">
    <property type="entry name" value="TPR_2"/>
</dbReference>
<dbReference type="GO" id="GO:0005680">
    <property type="term" value="C:anaphase-promoting complex"/>
    <property type="evidence" value="ECO:0007669"/>
    <property type="project" value="TreeGrafter"/>
</dbReference>